<keyword evidence="1" id="KW-0472">Membrane</keyword>
<dbReference type="AlphaFoldDB" id="A0A4P6MZ79"/>
<name>A0A4P6MZ79_9MICO</name>
<feature type="transmembrane region" description="Helical" evidence="1">
    <location>
        <begin position="20"/>
        <end position="40"/>
    </location>
</feature>
<dbReference type="RefSeq" id="WP_130630792.1">
    <property type="nucleotide sequence ID" value="NZ_CP036164.1"/>
</dbReference>
<accession>A0A4P6MZ79</accession>
<dbReference type="Proteomes" id="UP000290408">
    <property type="component" value="Chromosome"/>
</dbReference>
<dbReference type="KEGG" id="jli:EXU32_15925"/>
<protein>
    <submittedName>
        <fullName evidence="2">Uncharacterized protein</fullName>
    </submittedName>
</protein>
<organism evidence="2 3">
    <name type="scientific">Janibacter limosus</name>
    <dbReference type="NCBI Taxonomy" id="53458"/>
    <lineage>
        <taxon>Bacteria</taxon>
        <taxon>Bacillati</taxon>
        <taxon>Actinomycetota</taxon>
        <taxon>Actinomycetes</taxon>
        <taxon>Micrococcales</taxon>
        <taxon>Intrasporangiaceae</taxon>
        <taxon>Janibacter</taxon>
    </lineage>
</organism>
<evidence type="ECO:0000313" key="2">
    <source>
        <dbReference type="EMBL" id="QBF47607.1"/>
    </source>
</evidence>
<keyword evidence="3" id="KW-1185">Reference proteome</keyword>
<keyword evidence="1" id="KW-1133">Transmembrane helix</keyword>
<proteinExistence type="predicted"/>
<sequence>MGTSLRDGPVSRTHLRALRQTLVIGSASVVGGALIVVLVLRGSWVEVLVAPAVAGAAAVSTIALEALFGWAGLGLVVVAFFATGAPVLARVDPYLVGTGKDRWVYVYGTANPGSDRRGVLPSRRAGCGPTTC</sequence>
<feature type="transmembrane region" description="Helical" evidence="1">
    <location>
        <begin position="70"/>
        <end position="89"/>
    </location>
</feature>
<gene>
    <name evidence="2" type="ORF">EXU32_15925</name>
</gene>
<dbReference type="EMBL" id="CP036164">
    <property type="protein sequence ID" value="QBF47607.1"/>
    <property type="molecule type" value="Genomic_DNA"/>
</dbReference>
<evidence type="ECO:0000256" key="1">
    <source>
        <dbReference type="SAM" id="Phobius"/>
    </source>
</evidence>
<evidence type="ECO:0000313" key="3">
    <source>
        <dbReference type="Proteomes" id="UP000290408"/>
    </source>
</evidence>
<keyword evidence="1" id="KW-0812">Transmembrane</keyword>
<reference evidence="2 3" key="1">
    <citation type="submission" date="2019-02" db="EMBL/GenBank/DDBJ databases">
        <title>Genomic data mining of an Antarctic deep-sea actinobacterium, Janibacterlimosus P3-3-X1.</title>
        <authorList>
            <person name="Liao L."/>
            <person name="Chen B."/>
        </authorList>
    </citation>
    <scope>NUCLEOTIDE SEQUENCE [LARGE SCALE GENOMIC DNA]</scope>
    <source>
        <strain evidence="2 3">P3-3-X1</strain>
    </source>
</reference>